<dbReference type="InterPro" id="IPR013762">
    <property type="entry name" value="Integrase-like_cat_sf"/>
</dbReference>
<dbReference type="CDD" id="cd00801">
    <property type="entry name" value="INT_P4_C"/>
    <property type="match status" value="1"/>
</dbReference>
<reference evidence="9" key="1">
    <citation type="journal article" date="2019" name="Int. J. Syst. Evol. Microbiol.">
        <title>The Global Catalogue of Microorganisms (GCM) 10K type strain sequencing project: providing services to taxonomists for standard genome sequencing and annotation.</title>
        <authorList>
            <consortium name="The Broad Institute Genomics Platform"/>
            <consortium name="The Broad Institute Genome Sequencing Center for Infectious Disease"/>
            <person name="Wu L."/>
            <person name="Ma J."/>
        </authorList>
    </citation>
    <scope>NUCLEOTIDE SEQUENCE [LARGE SCALE GENOMIC DNA]</scope>
    <source>
        <strain evidence="9">NBRC 110140</strain>
    </source>
</reference>
<evidence type="ECO:0000256" key="5">
    <source>
        <dbReference type="PROSITE-ProRule" id="PRU01248"/>
    </source>
</evidence>
<dbReference type="Pfam" id="PF00589">
    <property type="entry name" value="Phage_integrase"/>
    <property type="match status" value="1"/>
</dbReference>
<dbReference type="InterPro" id="IPR011010">
    <property type="entry name" value="DNA_brk_join_enz"/>
</dbReference>
<evidence type="ECO:0000256" key="3">
    <source>
        <dbReference type="ARBA" id="ARBA00023125"/>
    </source>
</evidence>
<evidence type="ECO:0000259" key="6">
    <source>
        <dbReference type="PROSITE" id="PS51898"/>
    </source>
</evidence>
<dbReference type="Pfam" id="PF13356">
    <property type="entry name" value="Arm-DNA-bind_3"/>
    <property type="match status" value="1"/>
</dbReference>
<comment type="similarity">
    <text evidence="1">Belongs to the 'phage' integrase family.</text>
</comment>
<dbReference type="SUPFAM" id="SSF56349">
    <property type="entry name" value="DNA breaking-rejoining enzymes"/>
    <property type="match status" value="1"/>
</dbReference>
<dbReference type="Gene3D" id="1.10.443.10">
    <property type="entry name" value="Intergrase catalytic core"/>
    <property type="match status" value="1"/>
</dbReference>
<accession>A0ABQ5VYH3</accession>
<evidence type="ECO:0000256" key="4">
    <source>
        <dbReference type="ARBA" id="ARBA00023172"/>
    </source>
</evidence>
<keyword evidence="2" id="KW-0229">DNA integration</keyword>
<organism evidence="8 9">
    <name type="scientific">Amylibacter marinus</name>
    <dbReference type="NCBI Taxonomy" id="1475483"/>
    <lineage>
        <taxon>Bacteria</taxon>
        <taxon>Pseudomonadati</taxon>
        <taxon>Pseudomonadota</taxon>
        <taxon>Alphaproteobacteria</taxon>
        <taxon>Rhodobacterales</taxon>
        <taxon>Paracoccaceae</taxon>
        <taxon>Amylibacter</taxon>
    </lineage>
</organism>
<dbReference type="EMBL" id="BSNN01000008">
    <property type="protein sequence ID" value="GLQ36306.1"/>
    <property type="molecule type" value="Genomic_DNA"/>
</dbReference>
<dbReference type="Gene3D" id="1.10.150.130">
    <property type="match status" value="1"/>
</dbReference>
<dbReference type="Gene3D" id="3.30.160.390">
    <property type="entry name" value="Integrase, DNA-binding domain"/>
    <property type="match status" value="1"/>
</dbReference>
<feature type="domain" description="Core-binding (CB)" evidence="7">
    <location>
        <begin position="87"/>
        <end position="162"/>
    </location>
</feature>
<dbReference type="InterPro" id="IPR050808">
    <property type="entry name" value="Phage_Integrase"/>
</dbReference>
<evidence type="ECO:0000259" key="7">
    <source>
        <dbReference type="PROSITE" id="PS51900"/>
    </source>
</evidence>
<keyword evidence="3 5" id="KW-0238">DNA-binding</keyword>
<proteinExistence type="inferred from homology"/>
<keyword evidence="9" id="KW-1185">Reference proteome</keyword>
<feature type="domain" description="Tyr recombinase" evidence="6">
    <location>
        <begin position="183"/>
        <end position="356"/>
    </location>
</feature>
<dbReference type="InterPro" id="IPR002104">
    <property type="entry name" value="Integrase_catalytic"/>
</dbReference>
<comment type="caution">
    <text evidence="8">The sequence shown here is derived from an EMBL/GenBank/DDBJ whole genome shotgun (WGS) entry which is preliminary data.</text>
</comment>
<evidence type="ECO:0000256" key="2">
    <source>
        <dbReference type="ARBA" id="ARBA00022908"/>
    </source>
</evidence>
<dbReference type="PROSITE" id="PS51900">
    <property type="entry name" value="CB"/>
    <property type="match status" value="1"/>
</dbReference>
<dbReference type="InterPro" id="IPR038488">
    <property type="entry name" value="Integrase_DNA-bd_sf"/>
</dbReference>
<dbReference type="Proteomes" id="UP001156694">
    <property type="component" value="Unassembled WGS sequence"/>
</dbReference>
<evidence type="ECO:0000313" key="8">
    <source>
        <dbReference type="EMBL" id="GLQ36306.1"/>
    </source>
</evidence>
<gene>
    <name evidence="8" type="ORF">GCM10007939_25900</name>
</gene>
<dbReference type="InterPro" id="IPR025166">
    <property type="entry name" value="Integrase_DNA_bind_dom"/>
</dbReference>
<dbReference type="PANTHER" id="PTHR30629:SF2">
    <property type="entry name" value="PROPHAGE INTEGRASE INTS-RELATED"/>
    <property type="match status" value="1"/>
</dbReference>
<evidence type="ECO:0000256" key="1">
    <source>
        <dbReference type="ARBA" id="ARBA00008857"/>
    </source>
</evidence>
<name>A0ABQ5VYH3_9RHOB</name>
<sequence>MKMRLTDMAVKKLPLPESGQVCYWDETTAGFGLRCSTSSKSFVVLFGPSRRWKTLGRYPSLSLADARREAKRFLSEASFGKHQEVRVSFEVAKERFIADCEKRLRTITVREYRRHLNFFGFKKDLAQLERADVYRKLDELIDTPTNQNYAFTALKVFFNWCVRNQYMDHNPIAADKKPARLKSRDRVLDDEELKALYSYVRTNRTLFHDMVALLILTGQRRTEIGHLRWDEIDDGHLHLSDERTKNHRSHTLPLPPTAMHILETRESEGIYVFAGKDPEKPFNGIRRVKEALDKAVDIEHFTLHDLRRTLSSNMARLGVPIHVTEKILNHQSGSFSGVAGIYNRHSYLSEMRDALAHHDAFLENLINS</sequence>
<dbReference type="PANTHER" id="PTHR30629">
    <property type="entry name" value="PROPHAGE INTEGRASE"/>
    <property type="match status" value="1"/>
</dbReference>
<protein>
    <submittedName>
        <fullName evidence="8">Integrase</fullName>
    </submittedName>
</protein>
<dbReference type="InterPro" id="IPR044068">
    <property type="entry name" value="CB"/>
</dbReference>
<keyword evidence="4" id="KW-0233">DNA recombination</keyword>
<dbReference type="RefSeq" id="WP_284380055.1">
    <property type="nucleotide sequence ID" value="NZ_BSNN01000008.1"/>
</dbReference>
<dbReference type="InterPro" id="IPR010998">
    <property type="entry name" value="Integrase_recombinase_N"/>
</dbReference>
<dbReference type="PROSITE" id="PS51898">
    <property type="entry name" value="TYR_RECOMBINASE"/>
    <property type="match status" value="1"/>
</dbReference>
<evidence type="ECO:0000313" key="9">
    <source>
        <dbReference type="Proteomes" id="UP001156694"/>
    </source>
</evidence>